<keyword evidence="1" id="KW-0805">Transcription regulation</keyword>
<keyword evidence="2" id="KW-0238">DNA-binding</keyword>
<evidence type="ECO:0000313" key="6">
    <source>
        <dbReference type="Proteomes" id="UP001596157"/>
    </source>
</evidence>
<sequence>MTDTALARAHDAALSGDAPTAPPRPVVSESWRRSLAVGVDPEADVAPTVYAEGDVAAVRAEHPLAEVLPVLRSTLVSSADEAMHLMIVTDVEGCILWREGSTDVRLRADRAGLAEGTRWSEDAIGTNAMGTTLALDRPVSIHSAEHLVRAYHDWTCSAAPVHDPETGALIGSIDITGPTSSRHPSTLALVTAAAQLAENALRQRMAAQDTALRDRYLPRLLGGGALLSPSGRVLASVGMSLPARVDLPSIPDGLLEPLGTGFLLRPGGAGRVVLDFLGAVRPVAVVDGRVCPLSPRHADILAVLALHPRGRTAEQLALDVHGERGNAVTARAEVHRLRAALGEDVVRTRPYRLATDVAADFLAVPGLLRAGRLADAASAGPLLPLSEAPAVREHRLALQGMVRRAVIDRGGPDDLWALAEATGDVEAWELVSGLLPWDDPRLPIARARVDLARPVRGHGHRRGH</sequence>
<dbReference type="InterPro" id="IPR036388">
    <property type="entry name" value="WH-like_DNA-bd_sf"/>
</dbReference>
<dbReference type="InterPro" id="IPR001867">
    <property type="entry name" value="OmpR/PhoB-type_DNA-bd"/>
</dbReference>
<keyword evidence="3" id="KW-0804">Transcription</keyword>
<dbReference type="RefSeq" id="WP_378245721.1">
    <property type="nucleotide sequence ID" value="NZ_JBHSKF010000003.1"/>
</dbReference>
<organism evidence="5 6">
    <name type="scientific">Actinokineospora guangxiensis</name>
    <dbReference type="NCBI Taxonomy" id="1490288"/>
    <lineage>
        <taxon>Bacteria</taxon>
        <taxon>Bacillati</taxon>
        <taxon>Actinomycetota</taxon>
        <taxon>Actinomycetes</taxon>
        <taxon>Pseudonocardiales</taxon>
        <taxon>Pseudonocardiaceae</taxon>
        <taxon>Actinokineospora</taxon>
    </lineage>
</organism>
<evidence type="ECO:0000259" key="4">
    <source>
        <dbReference type="SMART" id="SM00862"/>
    </source>
</evidence>
<dbReference type="Proteomes" id="UP001596157">
    <property type="component" value="Unassembled WGS sequence"/>
</dbReference>
<gene>
    <name evidence="5" type="ORF">ACFPM7_08625</name>
</gene>
<dbReference type="Gene3D" id="1.10.10.10">
    <property type="entry name" value="Winged helix-like DNA-binding domain superfamily/Winged helix DNA-binding domain"/>
    <property type="match status" value="1"/>
</dbReference>
<proteinExistence type="predicted"/>
<dbReference type="InterPro" id="IPR029016">
    <property type="entry name" value="GAF-like_dom_sf"/>
</dbReference>
<evidence type="ECO:0000313" key="5">
    <source>
        <dbReference type="EMBL" id="MFC5287111.1"/>
    </source>
</evidence>
<name>A0ABW0EK69_9PSEU</name>
<accession>A0ABW0EK69</accession>
<keyword evidence="6" id="KW-1185">Reference proteome</keyword>
<reference evidence="6" key="1">
    <citation type="journal article" date="2019" name="Int. J. Syst. Evol. Microbiol.">
        <title>The Global Catalogue of Microorganisms (GCM) 10K type strain sequencing project: providing services to taxonomists for standard genome sequencing and annotation.</title>
        <authorList>
            <consortium name="The Broad Institute Genomics Platform"/>
            <consortium name="The Broad Institute Genome Sequencing Center for Infectious Disease"/>
            <person name="Wu L."/>
            <person name="Ma J."/>
        </authorList>
    </citation>
    <scope>NUCLEOTIDE SEQUENCE [LARGE SCALE GENOMIC DNA]</scope>
    <source>
        <strain evidence="6">CCUG 59778</strain>
    </source>
</reference>
<evidence type="ECO:0000256" key="1">
    <source>
        <dbReference type="ARBA" id="ARBA00023015"/>
    </source>
</evidence>
<dbReference type="SMART" id="SM00862">
    <property type="entry name" value="Trans_reg_C"/>
    <property type="match status" value="1"/>
</dbReference>
<dbReference type="InterPro" id="IPR003018">
    <property type="entry name" value="GAF"/>
</dbReference>
<protein>
    <submittedName>
        <fullName evidence="5">GAF domain-containing protein</fullName>
    </submittedName>
</protein>
<dbReference type="Gene3D" id="3.30.450.40">
    <property type="match status" value="1"/>
</dbReference>
<evidence type="ECO:0000256" key="3">
    <source>
        <dbReference type="ARBA" id="ARBA00023163"/>
    </source>
</evidence>
<dbReference type="EMBL" id="JBHSKF010000003">
    <property type="protein sequence ID" value="MFC5287111.1"/>
    <property type="molecule type" value="Genomic_DNA"/>
</dbReference>
<evidence type="ECO:0000256" key="2">
    <source>
        <dbReference type="ARBA" id="ARBA00023125"/>
    </source>
</evidence>
<comment type="caution">
    <text evidence="5">The sequence shown here is derived from an EMBL/GenBank/DDBJ whole genome shotgun (WGS) entry which is preliminary data.</text>
</comment>
<feature type="domain" description="OmpR/PhoB-type" evidence="4">
    <location>
        <begin position="288"/>
        <end position="353"/>
    </location>
</feature>
<dbReference type="Pfam" id="PF01590">
    <property type="entry name" value="GAF"/>
    <property type="match status" value="1"/>
</dbReference>